<dbReference type="InterPro" id="IPR010016">
    <property type="entry name" value="PxpB"/>
</dbReference>
<evidence type="ECO:0000313" key="8">
    <source>
        <dbReference type="Proteomes" id="UP000581087"/>
    </source>
</evidence>
<dbReference type="SUPFAM" id="SSF160467">
    <property type="entry name" value="PH0987 N-terminal domain-like"/>
    <property type="match status" value="1"/>
</dbReference>
<dbReference type="Proteomes" id="UP000292686">
    <property type="component" value="Unassembled WGS sequence"/>
</dbReference>
<comment type="caution">
    <text evidence="6">The sequence shown here is derived from an EMBL/GenBank/DDBJ whole genome shotgun (WGS) entry which is preliminary data.</text>
</comment>
<evidence type="ECO:0000256" key="1">
    <source>
        <dbReference type="ARBA" id="ARBA00022741"/>
    </source>
</evidence>
<dbReference type="Proteomes" id="UP000581087">
    <property type="component" value="Unassembled WGS sequence"/>
</dbReference>
<dbReference type="Pfam" id="PF02682">
    <property type="entry name" value="CT_C_D"/>
    <property type="match status" value="1"/>
</dbReference>
<organism evidence="6 7">
    <name type="scientific">Agromyces atrinae</name>
    <dbReference type="NCBI Taxonomy" id="592376"/>
    <lineage>
        <taxon>Bacteria</taxon>
        <taxon>Bacillati</taxon>
        <taxon>Actinomycetota</taxon>
        <taxon>Actinomycetes</taxon>
        <taxon>Micrococcales</taxon>
        <taxon>Microbacteriaceae</taxon>
        <taxon>Agromyces</taxon>
    </lineage>
</organism>
<proteinExistence type="predicted"/>
<feature type="domain" description="Carboxyltransferase" evidence="4">
    <location>
        <begin position="1"/>
        <end position="195"/>
    </location>
</feature>
<reference evidence="5 8" key="2">
    <citation type="submission" date="2020-07" db="EMBL/GenBank/DDBJ databases">
        <title>Sequencing the genomes of 1000 actinobacteria strains.</title>
        <authorList>
            <person name="Klenk H.-P."/>
        </authorList>
    </citation>
    <scope>NUCLEOTIDE SEQUENCE [LARGE SCALE GENOMIC DNA]</scope>
    <source>
        <strain evidence="5 8">DSM 23870</strain>
    </source>
</reference>
<evidence type="ECO:0000313" key="7">
    <source>
        <dbReference type="Proteomes" id="UP000292686"/>
    </source>
</evidence>
<dbReference type="InterPro" id="IPR029000">
    <property type="entry name" value="Cyclophilin-like_dom_sf"/>
</dbReference>
<dbReference type="OrthoDB" id="9768696at2"/>
<keyword evidence="1" id="KW-0547">Nucleotide-binding</keyword>
<dbReference type="AlphaFoldDB" id="A0A4Q2M6F2"/>
<dbReference type="SUPFAM" id="SSF50891">
    <property type="entry name" value="Cyclophilin-like"/>
    <property type="match status" value="1"/>
</dbReference>
<dbReference type="Gene3D" id="3.30.1360.40">
    <property type="match status" value="1"/>
</dbReference>
<dbReference type="GO" id="GO:0016787">
    <property type="term" value="F:hydrolase activity"/>
    <property type="evidence" value="ECO:0007669"/>
    <property type="project" value="UniProtKB-KW"/>
</dbReference>
<dbReference type="InterPro" id="IPR003833">
    <property type="entry name" value="CT_C_D"/>
</dbReference>
<evidence type="ECO:0000259" key="4">
    <source>
        <dbReference type="SMART" id="SM00796"/>
    </source>
</evidence>
<dbReference type="RefSeq" id="WP_129173276.1">
    <property type="nucleotide sequence ID" value="NZ_JACCBI010000001.1"/>
</dbReference>
<evidence type="ECO:0000256" key="3">
    <source>
        <dbReference type="ARBA" id="ARBA00022840"/>
    </source>
</evidence>
<name>A0A4Q2M6F2_9MICO</name>
<accession>A0A4Q2M6F2</accession>
<evidence type="ECO:0000313" key="5">
    <source>
        <dbReference type="EMBL" id="NYD66913.1"/>
    </source>
</evidence>
<protein>
    <submittedName>
        <fullName evidence="6">Allophanate hydrolase subunit 1</fullName>
    </submittedName>
    <submittedName>
        <fullName evidence="5">KipI family sensor histidine kinase inhibitor</fullName>
    </submittedName>
</protein>
<dbReference type="EMBL" id="SDPM01000002">
    <property type="protein sequence ID" value="RXZ87559.1"/>
    <property type="molecule type" value="Genomic_DNA"/>
</dbReference>
<dbReference type="PANTHER" id="PTHR34698">
    <property type="entry name" value="5-OXOPROLINASE SUBUNIT B"/>
    <property type="match status" value="1"/>
</dbReference>
<dbReference type="EMBL" id="JACCBI010000001">
    <property type="protein sequence ID" value="NYD66913.1"/>
    <property type="molecule type" value="Genomic_DNA"/>
</dbReference>
<dbReference type="SMART" id="SM00796">
    <property type="entry name" value="AHS1"/>
    <property type="match status" value="1"/>
</dbReference>
<evidence type="ECO:0000256" key="2">
    <source>
        <dbReference type="ARBA" id="ARBA00022801"/>
    </source>
</evidence>
<keyword evidence="3" id="KW-0067">ATP-binding</keyword>
<gene>
    <name evidence="5" type="ORF">BJ972_001432</name>
    <name evidence="6" type="ORF">ESP50_06495</name>
</gene>
<keyword evidence="7" id="KW-1185">Reference proteome</keyword>
<dbReference type="GO" id="GO:0005524">
    <property type="term" value="F:ATP binding"/>
    <property type="evidence" value="ECO:0007669"/>
    <property type="project" value="UniProtKB-KW"/>
</dbReference>
<dbReference type="Gene3D" id="2.40.100.10">
    <property type="entry name" value="Cyclophilin-like"/>
    <property type="match status" value="1"/>
</dbReference>
<sequence>MRFLPCGDRAVLVECDSQSAVLGLHGALAASRPPGIIELVPAARTVLVVVKPRVIALETTRTWIERAAQGGTPERRADAGSPVVVIDTVYDGDDLAPLADILGVSAREIVERHTAAEWDVAFSGFAPGFAYLVSADWPFDVPRLDSPRTRVPRGSVALAADFSGVYPRESPGGWQLIGRTDAELWNDTADPPALLVPGGRVRFREVAP</sequence>
<dbReference type="PANTHER" id="PTHR34698:SF2">
    <property type="entry name" value="5-OXOPROLINASE SUBUNIT B"/>
    <property type="match status" value="1"/>
</dbReference>
<reference evidence="6 7" key="1">
    <citation type="submission" date="2019-01" db="EMBL/GenBank/DDBJ databases">
        <title>Agromyces.</title>
        <authorList>
            <person name="Li J."/>
        </authorList>
    </citation>
    <scope>NUCLEOTIDE SEQUENCE [LARGE SCALE GENOMIC DNA]</scope>
    <source>
        <strain evidence="6 7">DSM 23870</strain>
    </source>
</reference>
<evidence type="ECO:0000313" key="6">
    <source>
        <dbReference type="EMBL" id="RXZ87559.1"/>
    </source>
</evidence>
<keyword evidence="2 6" id="KW-0378">Hydrolase</keyword>